<accession>G0QWG9</accession>
<keyword evidence="2" id="KW-0645">Protease</keyword>
<organism evidence="10 11">
    <name type="scientific">Ichthyophthirius multifiliis</name>
    <name type="common">White spot disease agent</name>
    <name type="synonym">Ich</name>
    <dbReference type="NCBI Taxonomy" id="5932"/>
    <lineage>
        <taxon>Eukaryota</taxon>
        <taxon>Sar</taxon>
        <taxon>Alveolata</taxon>
        <taxon>Ciliophora</taxon>
        <taxon>Intramacronucleata</taxon>
        <taxon>Oligohymenophorea</taxon>
        <taxon>Hymenostomatida</taxon>
        <taxon>Ophryoglenina</taxon>
        <taxon>Ichthyophthirius</taxon>
    </lineage>
</organism>
<dbReference type="FunFam" id="2.10.25.10:FF:000001">
    <property type="entry name" value="Tenascin C"/>
    <property type="match status" value="1"/>
</dbReference>
<feature type="binding site" evidence="9">
    <location>
        <position position="96"/>
    </location>
    <ligand>
        <name>Zn(2+)</name>
        <dbReference type="ChEBI" id="CHEBI:29105"/>
        <note>catalytic</note>
    </ligand>
</feature>
<dbReference type="PANTHER" id="PTHR10942:SF0">
    <property type="entry name" value="LEISHMANOLYSIN-LIKE PEPTIDASE"/>
    <property type="match status" value="1"/>
</dbReference>
<dbReference type="EC" id="3.4.21.75" evidence="10"/>
<evidence type="ECO:0000256" key="3">
    <source>
        <dbReference type="ARBA" id="ARBA00022723"/>
    </source>
</evidence>
<dbReference type="SUPFAM" id="SSF57184">
    <property type="entry name" value="Growth factor receptor domain"/>
    <property type="match status" value="1"/>
</dbReference>
<dbReference type="Gene3D" id="3.10.170.20">
    <property type="match status" value="1"/>
</dbReference>
<dbReference type="GO" id="GO:0007155">
    <property type="term" value="P:cell adhesion"/>
    <property type="evidence" value="ECO:0007669"/>
    <property type="project" value="InterPro"/>
</dbReference>
<dbReference type="EC" id="3.4.24.36" evidence="10"/>
<evidence type="ECO:0000256" key="4">
    <source>
        <dbReference type="ARBA" id="ARBA00022801"/>
    </source>
</evidence>
<reference evidence="10 11" key="1">
    <citation type="submission" date="2011-07" db="EMBL/GenBank/DDBJ databases">
        <authorList>
            <person name="Coyne R."/>
            <person name="Brami D."/>
            <person name="Johnson J."/>
            <person name="Hostetler J."/>
            <person name="Hannick L."/>
            <person name="Clark T."/>
            <person name="Cassidy-Hanley D."/>
            <person name="Inman J."/>
        </authorList>
    </citation>
    <scope>NUCLEOTIDE SEQUENCE [LARGE SCALE GENOMIC DNA]</scope>
    <source>
        <strain evidence="10 11">G5</strain>
    </source>
</reference>
<comment type="cofactor">
    <cofactor evidence="9">
        <name>Zn(2+)</name>
        <dbReference type="ChEBI" id="CHEBI:29105"/>
    </cofactor>
    <text evidence="9">Binds 1 zinc ion per subunit.</text>
</comment>
<name>G0QWG9_ICHMU</name>
<feature type="binding site" evidence="9">
    <location>
        <position position="92"/>
    </location>
    <ligand>
        <name>Zn(2+)</name>
        <dbReference type="ChEBI" id="CHEBI:29105"/>
        <note>catalytic</note>
    </ligand>
</feature>
<dbReference type="GO" id="GO:0005737">
    <property type="term" value="C:cytoplasm"/>
    <property type="evidence" value="ECO:0007669"/>
    <property type="project" value="TreeGrafter"/>
</dbReference>
<keyword evidence="3 9" id="KW-0479">Metal-binding</keyword>
<dbReference type="GO" id="GO:0004222">
    <property type="term" value="F:metalloendopeptidase activity"/>
    <property type="evidence" value="ECO:0007669"/>
    <property type="project" value="InterPro"/>
</dbReference>
<dbReference type="Pfam" id="PF23106">
    <property type="entry name" value="EGF_Teneurin"/>
    <property type="match status" value="1"/>
</dbReference>
<protein>
    <submittedName>
        <fullName evidence="10">Leishmanolysin family protein, putative</fullName>
        <ecNumber evidence="10">3.4.21.75</ecNumber>
        <ecNumber evidence="10">3.4.24.36</ecNumber>
    </submittedName>
</protein>
<evidence type="ECO:0000256" key="1">
    <source>
        <dbReference type="ARBA" id="ARBA00005860"/>
    </source>
</evidence>
<dbReference type="Proteomes" id="UP000008983">
    <property type="component" value="Unassembled WGS sequence"/>
</dbReference>
<feature type="active site" evidence="8">
    <location>
        <position position="93"/>
    </location>
</feature>
<dbReference type="GO" id="GO:0006508">
    <property type="term" value="P:proteolysis"/>
    <property type="evidence" value="ECO:0007669"/>
    <property type="project" value="UniProtKB-KW"/>
</dbReference>
<keyword evidence="6 9" id="KW-0482">Metalloprotease</keyword>
<evidence type="ECO:0000256" key="7">
    <source>
        <dbReference type="ARBA" id="ARBA00023180"/>
    </source>
</evidence>
<dbReference type="OrthoDB" id="311195at2759"/>
<dbReference type="GO" id="GO:0046872">
    <property type="term" value="F:metal ion binding"/>
    <property type="evidence" value="ECO:0007669"/>
    <property type="project" value="UniProtKB-KW"/>
</dbReference>
<keyword evidence="11" id="KW-1185">Reference proteome</keyword>
<dbReference type="STRING" id="857967.G0QWG9"/>
<dbReference type="PANTHER" id="PTHR10942">
    <property type="entry name" value="LEISHMANOLYSIN-LIKE PEPTIDASE"/>
    <property type="match status" value="1"/>
</dbReference>
<dbReference type="GO" id="GO:0004252">
    <property type="term" value="F:serine-type endopeptidase activity"/>
    <property type="evidence" value="ECO:0007669"/>
    <property type="project" value="UniProtKB-EC"/>
</dbReference>
<dbReference type="eggNOG" id="KOG2556">
    <property type="taxonomic scope" value="Eukaryota"/>
</dbReference>
<dbReference type="InterPro" id="IPR001577">
    <property type="entry name" value="Peptidase_M8"/>
</dbReference>
<dbReference type="Gene3D" id="3.90.132.10">
    <property type="entry name" value="Leishmanolysin , domain 2"/>
    <property type="match status" value="1"/>
</dbReference>
<dbReference type="SUPFAM" id="SSF55486">
    <property type="entry name" value="Metalloproteases ('zincins'), catalytic domain"/>
    <property type="match status" value="1"/>
</dbReference>
<evidence type="ECO:0000256" key="6">
    <source>
        <dbReference type="ARBA" id="ARBA00023049"/>
    </source>
</evidence>
<evidence type="ECO:0000256" key="9">
    <source>
        <dbReference type="PIRSR" id="PIRSR601577-2"/>
    </source>
</evidence>
<evidence type="ECO:0000256" key="5">
    <source>
        <dbReference type="ARBA" id="ARBA00022833"/>
    </source>
</evidence>
<keyword evidence="4 10" id="KW-0378">Hydrolase</keyword>
<dbReference type="AlphaFoldDB" id="G0QWG9"/>
<gene>
    <name evidence="10" type="ORF">IMG5_132140</name>
</gene>
<dbReference type="EMBL" id="GL983995">
    <property type="protein sequence ID" value="EGR30430.1"/>
    <property type="molecule type" value="Genomic_DNA"/>
</dbReference>
<dbReference type="GO" id="GO:0016020">
    <property type="term" value="C:membrane"/>
    <property type="evidence" value="ECO:0007669"/>
    <property type="project" value="InterPro"/>
</dbReference>
<evidence type="ECO:0000313" key="11">
    <source>
        <dbReference type="Proteomes" id="UP000008983"/>
    </source>
</evidence>
<keyword evidence="7" id="KW-0325">Glycoprotein</keyword>
<evidence type="ECO:0000256" key="2">
    <source>
        <dbReference type="ARBA" id="ARBA00022670"/>
    </source>
</evidence>
<keyword evidence="5 9" id="KW-0862">Zinc</keyword>
<dbReference type="GeneID" id="14906542"/>
<comment type="similarity">
    <text evidence="1">Belongs to the peptidase M8 family.</text>
</comment>
<dbReference type="FunFam" id="3.90.132.10:FF:000001">
    <property type="entry name" value="leishmanolysin-like peptidase isoform X2"/>
    <property type="match status" value="1"/>
</dbReference>
<dbReference type="Pfam" id="PF01457">
    <property type="entry name" value="Peptidase_M8"/>
    <property type="match status" value="1"/>
</dbReference>
<dbReference type="OMA" id="FNWADAG"/>
<sequence>MFPKNHKLWTLQCEGVEIPSSAVTIGVANSDLNIYVIIKNKPQDGDLANACVCAHNSYHLRPSFGRIQFNIGLVGVNDDNESFENDLETTVHEIIHILGFSGFQMPFWINPQTGQYYGQYGLSQITKIVIYRSLPTTLVMTKNILQTARKYYACPTMEGMQLENEGGSGSLGSHWEQLIVQNEMMMASRAITDAQLSVLTIALLRDTGYYTEVNENMADNLYWGKGKGCQFVILGCHSGLKFHEFPQQMKIQCSFENDGYGFPETTPFLDKCLMKSIYGNNLCTSYKNNFINQDSDAKLEYYGTNSKCFTSTGSNGVKFINDIQKRCHMFKCSPDKRSITIYFPQIKSQIICTNEGALMSIHPQNDRFGKIVCPSSFLQFCDYVPMCPKHCSTTGVCVRGVCLCLPGWGGVDCSVKCHQVVSDKTCVKQCPGNQVISPDRSCQNQCPNGYFRHGPKCFQCHPSCKRCKGGTANDCTFCQFLTQLNQYGQCAKGYSL</sequence>
<feature type="binding site" evidence="9">
    <location>
        <position position="174"/>
    </location>
    <ligand>
        <name>Zn(2+)</name>
        <dbReference type="ChEBI" id="CHEBI:29105"/>
        <note>catalytic</note>
    </ligand>
</feature>
<dbReference type="InParanoid" id="G0QWG9"/>
<evidence type="ECO:0000256" key="8">
    <source>
        <dbReference type="PIRSR" id="PIRSR601577-1"/>
    </source>
</evidence>
<evidence type="ECO:0000313" key="10">
    <source>
        <dbReference type="EMBL" id="EGR30430.1"/>
    </source>
</evidence>
<dbReference type="InterPro" id="IPR009030">
    <property type="entry name" value="Growth_fac_rcpt_cys_sf"/>
</dbReference>
<dbReference type="Gene3D" id="2.10.25.10">
    <property type="entry name" value="Laminin"/>
    <property type="match status" value="1"/>
</dbReference>
<dbReference type="RefSeq" id="XP_004032017.1">
    <property type="nucleotide sequence ID" value="XM_004031969.1"/>
</dbReference>
<proteinExistence type="inferred from homology"/>